<accession>A0A922SHH8</accession>
<feature type="compositionally biased region" description="Polar residues" evidence="1">
    <location>
        <begin position="1"/>
        <end position="16"/>
    </location>
</feature>
<name>A0A922SHH8_SPOEX</name>
<feature type="domain" description="T-SNARE coiled-coil homology" evidence="2">
    <location>
        <begin position="25"/>
        <end position="56"/>
    </location>
</feature>
<protein>
    <recommendedName>
        <fullName evidence="2">t-SNARE coiled-coil homology domain-containing protein</fullName>
    </recommendedName>
</protein>
<sequence length="114" mass="12798">MNQSSVGVASRGTLSRPSPPRAVPLAQQGELIDRIEYHVTQATDYVDYGRVEIRKAGEYAAKARKVMLHIQTKPRLSRRLLLNCETLQRFYCCTDLGGEALPNRDLSNNFGPHL</sequence>
<evidence type="ECO:0000256" key="1">
    <source>
        <dbReference type="SAM" id="MobiDB-lite"/>
    </source>
</evidence>
<dbReference type="EMBL" id="JACEFF010000432">
    <property type="protein sequence ID" value="KAH9637880.1"/>
    <property type="molecule type" value="Genomic_DNA"/>
</dbReference>
<dbReference type="AlphaFoldDB" id="A0A922SHH8"/>
<evidence type="ECO:0000313" key="3">
    <source>
        <dbReference type="EMBL" id="KAH9637880.1"/>
    </source>
</evidence>
<feature type="region of interest" description="Disordered" evidence="1">
    <location>
        <begin position="1"/>
        <end position="23"/>
    </location>
</feature>
<dbReference type="InterPro" id="IPR000727">
    <property type="entry name" value="T_SNARE_dom"/>
</dbReference>
<reference evidence="3" key="1">
    <citation type="journal article" date="2021" name="G3 (Bethesda)">
        <title>Genome and transcriptome analysis of the beet armyworm Spodoptera exigua reveals targets for pest control. .</title>
        <authorList>
            <person name="Simon S."/>
            <person name="Breeschoten T."/>
            <person name="Jansen H.J."/>
            <person name="Dirks R.P."/>
            <person name="Schranz M.E."/>
            <person name="Ros V.I.D."/>
        </authorList>
    </citation>
    <scope>NUCLEOTIDE SEQUENCE</scope>
    <source>
        <strain evidence="3">TB_SE_WUR_2020</strain>
    </source>
</reference>
<evidence type="ECO:0000313" key="4">
    <source>
        <dbReference type="Proteomes" id="UP000814243"/>
    </source>
</evidence>
<dbReference type="Proteomes" id="UP000814243">
    <property type="component" value="Unassembled WGS sequence"/>
</dbReference>
<comment type="caution">
    <text evidence="3">The sequence shown here is derived from an EMBL/GenBank/DDBJ whole genome shotgun (WGS) entry which is preliminary data.</text>
</comment>
<dbReference type="SUPFAM" id="SSF58038">
    <property type="entry name" value="SNARE fusion complex"/>
    <property type="match status" value="1"/>
</dbReference>
<dbReference type="Pfam" id="PF05739">
    <property type="entry name" value="SNARE"/>
    <property type="match status" value="1"/>
</dbReference>
<organism evidence="3 4">
    <name type="scientific">Spodoptera exigua</name>
    <name type="common">Beet armyworm</name>
    <name type="synonym">Noctua fulgens</name>
    <dbReference type="NCBI Taxonomy" id="7107"/>
    <lineage>
        <taxon>Eukaryota</taxon>
        <taxon>Metazoa</taxon>
        <taxon>Ecdysozoa</taxon>
        <taxon>Arthropoda</taxon>
        <taxon>Hexapoda</taxon>
        <taxon>Insecta</taxon>
        <taxon>Pterygota</taxon>
        <taxon>Neoptera</taxon>
        <taxon>Endopterygota</taxon>
        <taxon>Lepidoptera</taxon>
        <taxon>Glossata</taxon>
        <taxon>Ditrysia</taxon>
        <taxon>Noctuoidea</taxon>
        <taxon>Noctuidae</taxon>
        <taxon>Amphipyrinae</taxon>
        <taxon>Spodoptera</taxon>
    </lineage>
</organism>
<gene>
    <name evidence="3" type="ORF">HF086_013366</name>
</gene>
<dbReference type="PROSITE" id="PS50192">
    <property type="entry name" value="T_SNARE"/>
    <property type="match status" value="1"/>
</dbReference>
<evidence type="ECO:0000259" key="2">
    <source>
        <dbReference type="PROSITE" id="PS50192"/>
    </source>
</evidence>
<proteinExistence type="predicted"/>
<dbReference type="Gene3D" id="1.20.5.110">
    <property type="match status" value="1"/>
</dbReference>